<name>A0ABY9WPI4_9BACT</name>
<comment type="subcellular location">
    <subcellularLocation>
        <location evidence="1">Cell membrane</location>
        <topology evidence="1">Multi-pass membrane protein</topology>
    </subcellularLocation>
</comment>
<dbReference type="Pfam" id="PF02687">
    <property type="entry name" value="FtsX"/>
    <property type="match status" value="1"/>
</dbReference>
<evidence type="ECO:0000313" key="10">
    <source>
        <dbReference type="EMBL" id="WNG45638.1"/>
    </source>
</evidence>
<keyword evidence="5 7" id="KW-1133">Transmembrane helix</keyword>
<dbReference type="EMBL" id="CP043494">
    <property type="protein sequence ID" value="WNG45638.1"/>
    <property type="molecule type" value="Genomic_DNA"/>
</dbReference>
<evidence type="ECO:0000256" key="2">
    <source>
        <dbReference type="ARBA" id="ARBA00005236"/>
    </source>
</evidence>
<dbReference type="Proteomes" id="UP001611383">
    <property type="component" value="Chromosome"/>
</dbReference>
<feature type="transmembrane region" description="Helical" evidence="7">
    <location>
        <begin position="294"/>
        <end position="316"/>
    </location>
</feature>
<feature type="transmembrane region" description="Helical" evidence="7">
    <location>
        <begin position="397"/>
        <end position="419"/>
    </location>
</feature>
<proteinExistence type="inferred from homology"/>
<dbReference type="RefSeq" id="WP_395820882.1">
    <property type="nucleotide sequence ID" value="NZ_CP043494.1"/>
</dbReference>
<keyword evidence="4 7" id="KW-0812">Transmembrane</keyword>
<feature type="domain" description="ABC3 transporter permease C-terminal" evidence="8">
    <location>
        <begin position="299"/>
        <end position="425"/>
    </location>
</feature>
<evidence type="ECO:0000256" key="6">
    <source>
        <dbReference type="ARBA" id="ARBA00023136"/>
    </source>
</evidence>
<evidence type="ECO:0000313" key="11">
    <source>
        <dbReference type="Proteomes" id="UP001611383"/>
    </source>
</evidence>
<evidence type="ECO:0000259" key="9">
    <source>
        <dbReference type="Pfam" id="PF12704"/>
    </source>
</evidence>
<evidence type="ECO:0000256" key="7">
    <source>
        <dbReference type="SAM" id="Phobius"/>
    </source>
</evidence>
<feature type="transmembrane region" description="Helical" evidence="7">
    <location>
        <begin position="362"/>
        <end position="385"/>
    </location>
</feature>
<dbReference type="InterPro" id="IPR051447">
    <property type="entry name" value="Lipoprotein-release_system"/>
</dbReference>
<comment type="similarity">
    <text evidence="2">Belongs to the ABC-4 integral membrane protein family. LolC/E subfamily.</text>
</comment>
<reference evidence="10 11" key="1">
    <citation type="submission" date="2019-08" db="EMBL/GenBank/DDBJ databases">
        <title>Archangium and Cystobacter genomes.</title>
        <authorList>
            <person name="Chen I.-C.K."/>
            <person name="Wielgoss S."/>
        </authorList>
    </citation>
    <scope>NUCLEOTIDE SEQUENCE [LARGE SCALE GENOMIC DNA]</scope>
    <source>
        <strain evidence="10 11">Cbm 6</strain>
    </source>
</reference>
<dbReference type="InterPro" id="IPR025857">
    <property type="entry name" value="MacB_PCD"/>
</dbReference>
<dbReference type="PANTHER" id="PTHR30489">
    <property type="entry name" value="LIPOPROTEIN-RELEASING SYSTEM TRANSMEMBRANE PROTEIN LOLE"/>
    <property type="match status" value="1"/>
</dbReference>
<sequence length="433" mass="47606">MQQLLLIALRNLGSHKRRTLLLGGAIAGVTALLVILMGLSNGIQTTTVETATTLMTGHVNVSGFYKVTAGQSAPVVTHYPAIKEQLLKEVPELNYMVQRGRGFAKAISDTGSTHLVLGGIDVQDETGFRNALRITSGRLEELTQPNTLLLFEEQAKRLDVKVGDTITLSAPTMRGTSNTVDVRVAAIAANIGMLSSIFCYLPNSTLRGLYQMRDDATGALHLYLKDTRDVSKVLERLRKRLPELQYTLLEHNPQPFFMKFETVNREAWTGQRLDLTNWEDEISFITSTVQALDWLTFGLLALLLFIISVGVMNTLWIAIRERTREIGTLRAIGMQRGWVMTMFLLEAFMLALLGTLSGAAMGLAVCLGLNAAHITLPVAVQVIVMSEQLRFVVDPTAVARSITIITLCTTFVSLIPSYLAARLKPVTAMHHIG</sequence>
<keyword evidence="11" id="KW-1185">Reference proteome</keyword>
<evidence type="ECO:0000256" key="4">
    <source>
        <dbReference type="ARBA" id="ARBA00022692"/>
    </source>
</evidence>
<feature type="domain" description="MacB-like periplasmic core" evidence="9">
    <location>
        <begin position="24"/>
        <end position="239"/>
    </location>
</feature>
<keyword evidence="6 7" id="KW-0472">Membrane</keyword>
<dbReference type="InterPro" id="IPR003838">
    <property type="entry name" value="ABC3_permease_C"/>
</dbReference>
<dbReference type="Pfam" id="PF12704">
    <property type="entry name" value="MacB_PCD"/>
    <property type="match status" value="1"/>
</dbReference>
<gene>
    <name evidence="10" type="ORF">F0U60_17175</name>
</gene>
<dbReference type="PANTHER" id="PTHR30489:SF0">
    <property type="entry name" value="LIPOPROTEIN-RELEASING SYSTEM TRANSMEMBRANE PROTEIN LOLE"/>
    <property type="match status" value="1"/>
</dbReference>
<organism evidence="10 11">
    <name type="scientific">Archangium minus</name>
    <dbReference type="NCBI Taxonomy" id="83450"/>
    <lineage>
        <taxon>Bacteria</taxon>
        <taxon>Pseudomonadati</taxon>
        <taxon>Myxococcota</taxon>
        <taxon>Myxococcia</taxon>
        <taxon>Myxococcales</taxon>
        <taxon>Cystobacterineae</taxon>
        <taxon>Archangiaceae</taxon>
        <taxon>Archangium</taxon>
    </lineage>
</organism>
<evidence type="ECO:0000259" key="8">
    <source>
        <dbReference type="Pfam" id="PF02687"/>
    </source>
</evidence>
<evidence type="ECO:0000256" key="3">
    <source>
        <dbReference type="ARBA" id="ARBA00022475"/>
    </source>
</evidence>
<keyword evidence="3" id="KW-1003">Cell membrane</keyword>
<feature type="transmembrane region" description="Helical" evidence="7">
    <location>
        <begin position="337"/>
        <end position="356"/>
    </location>
</feature>
<feature type="transmembrane region" description="Helical" evidence="7">
    <location>
        <begin position="20"/>
        <end position="39"/>
    </location>
</feature>
<evidence type="ECO:0000256" key="1">
    <source>
        <dbReference type="ARBA" id="ARBA00004651"/>
    </source>
</evidence>
<evidence type="ECO:0000256" key="5">
    <source>
        <dbReference type="ARBA" id="ARBA00022989"/>
    </source>
</evidence>
<accession>A0ABY9WPI4</accession>
<protein>
    <submittedName>
        <fullName evidence="10">ABC transporter permease</fullName>
    </submittedName>
</protein>